<feature type="domain" description="Flagellar motor switch protein FliN-like C-terminal" evidence="2">
    <location>
        <begin position="254"/>
        <end position="320"/>
    </location>
</feature>
<protein>
    <submittedName>
        <fullName evidence="3">FliM/FliN family flagellar motor switch protein</fullName>
    </submittedName>
</protein>
<dbReference type="InterPro" id="IPR001543">
    <property type="entry name" value="FliN-like_C"/>
</dbReference>
<reference evidence="3" key="2">
    <citation type="journal article" date="2021" name="PeerJ">
        <title>Extensive microbial diversity within the chicken gut microbiome revealed by metagenomics and culture.</title>
        <authorList>
            <person name="Gilroy R."/>
            <person name="Ravi A."/>
            <person name="Getino M."/>
            <person name="Pursley I."/>
            <person name="Horton D.L."/>
            <person name="Alikhan N.F."/>
            <person name="Baker D."/>
            <person name="Gharbi K."/>
            <person name="Hall N."/>
            <person name="Watson M."/>
            <person name="Adriaenssens E.M."/>
            <person name="Foster-Nyarko E."/>
            <person name="Jarju S."/>
            <person name="Secka A."/>
            <person name="Antonio M."/>
            <person name="Oren A."/>
            <person name="Chaudhuri R.R."/>
            <person name="La Ragione R."/>
            <person name="Hildebrand F."/>
            <person name="Pallen M.J."/>
        </authorList>
    </citation>
    <scope>NUCLEOTIDE SEQUENCE</scope>
    <source>
        <strain evidence="3">17213</strain>
    </source>
</reference>
<dbReference type="GO" id="GO:0050918">
    <property type="term" value="P:positive chemotaxis"/>
    <property type="evidence" value="ECO:0007669"/>
    <property type="project" value="TreeGrafter"/>
</dbReference>
<dbReference type="Proteomes" id="UP000823631">
    <property type="component" value="Unassembled WGS sequence"/>
</dbReference>
<dbReference type="InterPro" id="IPR001172">
    <property type="entry name" value="FliN_T3SS_HrcQb"/>
</dbReference>
<sequence>MQFENLSRIQLHNILLRLHDESFKPSAFDFKEDKTPAPALKISAGTLTFYLQPLDFACLKSLPAFNKEELKPGELEVNLKLAGLEILLLEPLEKLSALCGCDIAVAGYEPEYTPAAAEDNAQNSAVSFEYRLGAMAVPMVLYCSADGIEFLCEKLQPLAEKRIETKADPDPAMTVHCAAGRFSLTARELKTLRPGDAAVLTEYYLKQEELSLECGTLCSRAQVQGSGLVLKQPFQHNESIPMADEKSKDLTAADDLQLDCVLELDRLSMSLSELKALQEGSVLPLNNRDLTQVKMLINGQCTAEGRIIEAGDCFAFQITRLPKDD</sequence>
<keyword evidence="3" id="KW-0969">Cilium</keyword>
<dbReference type="GO" id="GO:0003774">
    <property type="term" value="F:cytoskeletal motor activity"/>
    <property type="evidence" value="ECO:0007669"/>
    <property type="project" value="InterPro"/>
</dbReference>
<evidence type="ECO:0000259" key="2">
    <source>
        <dbReference type="Pfam" id="PF01052"/>
    </source>
</evidence>
<name>A0A9D9DAT8_9GAMM</name>
<evidence type="ECO:0000313" key="3">
    <source>
        <dbReference type="EMBL" id="MBO8416321.1"/>
    </source>
</evidence>
<dbReference type="Pfam" id="PF01052">
    <property type="entry name" value="FliMN_C"/>
    <property type="match status" value="1"/>
</dbReference>
<evidence type="ECO:0000256" key="1">
    <source>
        <dbReference type="ARBA" id="ARBA00009226"/>
    </source>
</evidence>
<dbReference type="InterPro" id="IPR036429">
    <property type="entry name" value="SpoA-like_sf"/>
</dbReference>
<reference evidence="3" key="1">
    <citation type="submission" date="2020-10" db="EMBL/GenBank/DDBJ databases">
        <authorList>
            <person name="Gilroy R."/>
        </authorList>
    </citation>
    <scope>NUCLEOTIDE SEQUENCE</scope>
    <source>
        <strain evidence="3">17213</strain>
    </source>
</reference>
<dbReference type="GO" id="GO:0071978">
    <property type="term" value="P:bacterial-type flagellum-dependent swarming motility"/>
    <property type="evidence" value="ECO:0007669"/>
    <property type="project" value="TreeGrafter"/>
</dbReference>
<gene>
    <name evidence="3" type="ORF">IAB19_08085</name>
</gene>
<dbReference type="PANTHER" id="PTHR30034">
    <property type="entry name" value="FLAGELLAR MOTOR SWITCH PROTEIN FLIM"/>
    <property type="match status" value="1"/>
</dbReference>
<keyword evidence="3" id="KW-0282">Flagellum</keyword>
<dbReference type="PRINTS" id="PR00956">
    <property type="entry name" value="FLGMOTORFLIN"/>
</dbReference>
<keyword evidence="3" id="KW-0966">Cell projection</keyword>
<dbReference type="Gene3D" id="2.30.330.10">
    <property type="entry name" value="SpoA-like"/>
    <property type="match status" value="1"/>
</dbReference>
<comment type="similarity">
    <text evidence="1">Belongs to the FliN/MopA/SpaO family.</text>
</comment>
<accession>A0A9D9DAT8</accession>
<dbReference type="PANTHER" id="PTHR30034:SF5">
    <property type="entry name" value="SECRETION SYSTEM APPARATUS PROTEIN SSAQ"/>
    <property type="match status" value="1"/>
</dbReference>
<dbReference type="SUPFAM" id="SSF101801">
    <property type="entry name" value="Surface presentation of antigens (SPOA)"/>
    <property type="match status" value="1"/>
</dbReference>
<organism evidence="3 4">
    <name type="scientific">Candidatus Avisuccinivibrio stercorigallinarum</name>
    <dbReference type="NCBI Taxonomy" id="2840704"/>
    <lineage>
        <taxon>Bacteria</taxon>
        <taxon>Pseudomonadati</taxon>
        <taxon>Pseudomonadota</taxon>
        <taxon>Gammaproteobacteria</taxon>
        <taxon>Aeromonadales</taxon>
        <taxon>Succinivibrionaceae</taxon>
        <taxon>Succinivibrionaceae incertae sedis</taxon>
        <taxon>Candidatus Avisuccinivibrio</taxon>
    </lineage>
</organism>
<dbReference type="AlphaFoldDB" id="A0A9D9DAT8"/>
<dbReference type="EMBL" id="JADINH010000169">
    <property type="protein sequence ID" value="MBO8416321.1"/>
    <property type="molecule type" value="Genomic_DNA"/>
</dbReference>
<proteinExistence type="inferred from homology"/>
<evidence type="ECO:0000313" key="4">
    <source>
        <dbReference type="Proteomes" id="UP000823631"/>
    </source>
</evidence>
<dbReference type="GO" id="GO:0009425">
    <property type="term" value="C:bacterial-type flagellum basal body"/>
    <property type="evidence" value="ECO:0007669"/>
    <property type="project" value="InterPro"/>
</dbReference>
<comment type="caution">
    <text evidence="3">The sequence shown here is derived from an EMBL/GenBank/DDBJ whole genome shotgun (WGS) entry which is preliminary data.</text>
</comment>